<evidence type="ECO:0000313" key="10">
    <source>
        <dbReference type="Proteomes" id="UP000261540"/>
    </source>
</evidence>
<dbReference type="PANTHER" id="PTHR22776:SF25">
    <property type="entry name" value="CKLF-LIKE MARVEL TRANSMEMBRANE DOMAIN-CONTAINING PROTEIN 6"/>
    <property type="match status" value="1"/>
</dbReference>
<dbReference type="Pfam" id="PF01284">
    <property type="entry name" value="MARVEL"/>
    <property type="match status" value="1"/>
</dbReference>
<keyword evidence="2 5" id="KW-0812">Transmembrane</keyword>
<dbReference type="InterPro" id="IPR008253">
    <property type="entry name" value="Marvel"/>
</dbReference>
<name>A0A3B3QJ01_9TELE</name>
<dbReference type="InterPro" id="IPR050578">
    <property type="entry name" value="MARVEL-CKLF_proteins"/>
</dbReference>
<dbReference type="PANTHER" id="PTHR22776">
    <property type="entry name" value="MARVEL-CONTAINING POTENTIAL LIPID RAFT-ASSOCIATED PROTEIN"/>
    <property type="match status" value="1"/>
</dbReference>
<reference evidence="9" key="1">
    <citation type="submission" date="2025-08" db="UniProtKB">
        <authorList>
            <consortium name="Ensembl"/>
        </authorList>
    </citation>
    <scope>IDENTIFICATION</scope>
</reference>
<feature type="transmembrane region" description="Helical" evidence="7">
    <location>
        <begin position="102"/>
        <end position="126"/>
    </location>
</feature>
<dbReference type="AlphaFoldDB" id="A0A3B3QJ01"/>
<dbReference type="GeneTree" id="ENSGT00940000157911"/>
<evidence type="ECO:0000313" key="9">
    <source>
        <dbReference type="Ensembl" id="ENSPKIP00000005545.1"/>
    </source>
</evidence>
<comment type="subcellular location">
    <subcellularLocation>
        <location evidence="1">Membrane</location>
        <topology evidence="1">Multi-pass membrane protein</topology>
    </subcellularLocation>
</comment>
<dbReference type="Proteomes" id="UP000261540">
    <property type="component" value="Unplaced"/>
</dbReference>
<feature type="region of interest" description="Disordered" evidence="6">
    <location>
        <begin position="164"/>
        <end position="189"/>
    </location>
</feature>
<feature type="transmembrane region" description="Helical" evidence="7">
    <location>
        <begin position="40"/>
        <end position="56"/>
    </location>
</feature>
<dbReference type="OrthoDB" id="10028364at2759"/>
<protein>
    <submittedName>
        <fullName evidence="9">CKLF-like MARVEL transmembrane domain-containing protein 6</fullName>
    </submittedName>
</protein>
<proteinExistence type="predicted"/>
<feature type="compositionally biased region" description="Polar residues" evidence="6">
    <location>
        <begin position="168"/>
        <end position="177"/>
    </location>
</feature>
<accession>A0A3B3QJ01</accession>
<organism evidence="9 10">
    <name type="scientific">Paramormyrops kingsleyae</name>
    <dbReference type="NCBI Taxonomy" id="1676925"/>
    <lineage>
        <taxon>Eukaryota</taxon>
        <taxon>Metazoa</taxon>
        <taxon>Chordata</taxon>
        <taxon>Craniata</taxon>
        <taxon>Vertebrata</taxon>
        <taxon>Euteleostomi</taxon>
        <taxon>Actinopterygii</taxon>
        <taxon>Neopterygii</taxon>
        <taxon>Teleostei</taxon>
        <taxon>Osteoglossocephala</taxon>
        <taxon>Osteoglossomorpha</taxon>
        <taxon>Osteoglossiformes</taxon>
        <taxon>Mormyridae</taxon>
        <taxon>Paramormyrops</taxon>
    </lineage>
</organism>
<feature type="domain" description="MARVEL" evidence="8">
    <location>
        <begin position="34"/>
        <end position="161"/>
    </location>
</feature>
<dbReference type="GO" id="GO:0016020">
    <property type="term" value="C:membrane"/>
    <property type="evidence" value="ECO:0007669"/>
    <property type="project" value="UniProtKB-SubCell"/>
</dbReference>
<keyword evidence="4 5" id="KW-0472">Membrane</keyword>
<evidence type="ECO:0000256" key="1">
    <source>
        <dbReference type="ARBA" id="ARBA00004141"/>
    </source>
</evidence>
<evidence type="ECO:0000256" key="6">
    <source>
        <dbReference type="SAM" id="MobiDB-lite"/>
    </source>
</evidence>
<dbReference type="Ensembl" id="ENSPKIT00000029552.1">
    <property type="protein sequence ID" value="ENSPKIP00000005545.1"/>
    <property type="gene ID" value="ENSPKIG00000022181.1"/>
</dbReference>
<dbReference type="STRING" id="1676925.ENSPKIP00000005545"/>
<evidence type="ECO:0000256" key="4">
    <source>
        <dbReference type="ARBA" id="ARBA00023136"/>
    </source>
</evidence>
<evidence type="ECO:0000256" key="7">
    <source>
        <dbReference type="SAM" id="Phobius"/>
    </source>
</evidence>
<keyword evidence="10" id="KW-1185">Reference proteome</keyword>
<reference evidence="9" key="2">
    <citation type="submission" date="2025-09" db="UniProtKB">
        <authorList>
            <consortium name="Ensembl"/>
        </authorList>
    </citation>
    <scope>IDENTIFICATION</scope>
</reference>
<keyword evidence="3 7" id="KW-1133">Transmembrane helix</keyword>
<feature type="transmembrane region" description="Helical" evidence="7">
    <location>
        <begin position="68"/>
        <end position="90"/>
    </location>
</feature>
<evidence type="ECO:0000256" key="3">
    <source>
        <dbReference type="ARBA" id="ARBA00022989"/>
    </source>
</evidence>
<sequence length="189" mass="20698">MSGNSTMTAADPVYNATTVQEPKNGKWFIVPSEYLDKWRFGIKVAAVLFSLVAFILEEVVLHCKSCSPLYFFEFVSCTAFLFTGLLVILLSTPLHHRVGISCWSMLDFSYTVVIGVLFLIASAAFAKDNGGRAVESTSVAFGFIASLLFLLDAVVLWKTKGLPCRSKAQPTQPQNQMAEAEKLNTPGSE</sequence>
<evidence type="ECO:0000256" key="2">
    <source>
        <dbReference type="ARBA" id="ARBA00022692"/>
    </source>
</evidence>
<dbReference type="PROSITE" id="PS51225">
    <property type="entry name" value="MARVEL"/>
    <property type="match status" value="1"/>
</dbReference>
<evidence type="ECO:0000259" key="8">
    <source>
        <dbReference type="PROSITE" id="PS51225"/>
    </source>
</evidence>
<evidence type="ECO:0000256" key="5">
    <source>
        <dbReference type="PROSITE-ProRule" id="PRU00581"/>
    </source>
</evidence>
<feature type="transmembrane region" description="Helical" evidence="7">
    <location>
        <begin position="138"/>
        <end position="157"/>
    </location>
</feature>